<dbReference type="PANTHER" id="PTHR23138">
    <property type="entry name" value="RAN BINDING PROTEIN"/>
    <property type="match status" value="1"/>
</dbReference>
<gene>
    <name evidence="5" type="ORF">TVAG_284190</name>
</gene>
<dbReference type="Pfam" id="PF00638">
    <property type="entry name" value="Ran_BP1"/>
    <property type="match status" value="1"/>
</dbReference>
<dbReference type="SMR" id="A2FF82"/>
<dbReference type="CDD" id="cd13180">
    <property type="entry name" value="RanBD_RanBP3"/>
    <property type="match status" value="1"/>
</dbReference>
<keyword evidence="2" id="KW-0539">Nucleus</keyword>
<dbReference type="VEuPathDB" id="TrichDB:TVAG_284190"/>
<dbReference type="Gene3D" id="2.30.29.30">
    <property type="entry name" value="Pleckstrin-homology domain (PH domain)/Phosphotyrosine-binding domain (PTB)"/>
    <property type="match status" value="1"/>
</dbReference>
<dbReference type="SUPFAM" id="SSF50729">
    <property type="entry name" value="PH domain-like"/>
    <property type="match status" value="1"/>
</dbReference>
<evidence type="ECO:0000256" key="1">
    <source>
        <dbReference type="ARBA" id="ARBA00004123"/>
    </source>
</evidence>
<proteinExistence type="predicted"/>
<dbReference type="PANTHER" id="PTHR23138:SF142">
    <property type="entry name" value="RAN-BINDING PROTEIN 3B-RELATED"/>
    <property type="match status" value="1"/>
</dbReference>
<evidence type="ECO:0000256" key="2">
    <source>
        <dbReference type="ARBA" id="ARBA00023242"/>
    </source>
</evidence>
<dbReference type="GO" id="GO:0005634">
    <property type="term" value="C:nucleus"/>
    <property type="evidence" value="ECO:0007669"/>
    <property type="project" value="UniProtKB-SubCell"/>
</dbReference>
<dbReference type="FunFam" id="2.30.29.30:FF:000847">
    <property type="entry name" value="RanBP1 domain containing protein"/>
    <property type="match status" value="1"/>
</dbReference>
<dbReference type="SMART" id="SM00160">
    <property type="entry name" value="RanBD"/>
    <property type="match status" value="1"/>
</dbReference>
<accession>A2FF82</accession>
<evidence type="ECO:0000313" key="5">
    <source>
        <dbReference type="EMBL" id="EAX96449.1"/>
    </source>
</evidence>
<dbReference type="InterPro" id="IPR000156">
    <property type="entry name" value="Ran_bind_dom"/>
</dbReference>
<dbReference type="InParanoid" id="A2FF82"/>
<name>A2FF82_TRIV3</name>
<evidence type="ECO:0000259" key="4">
    <source>
        <dbReference type="PROSITE" id="PS50196"/>
    </source>
</evidence>
<comment type="subcellular location">
    <subcellularLocation>
        <location evidence="1">Nucleus</location>
    </subcellularLocation>
</comment>
<reference evidence="5" key="2">
    <citation type="journal article" date="2007" name="Science">
        <title>Draft genome sequence of the sexually transmitted pathogen Trichomonas vaginalis.</title>
        <authorList>
            <person name="Carlton J.M."/>
            <person name="Hirt R.P."/>
            <person name="Silva J.C."/>
            <person name="Delcher A.L."/>
            <person name="Schatz M."/>
            <person name="Zhao Q."/>
            <person name="Wortman J.R."/>
            <person name="Bidwell S.L."/>
            <person name="Alsmark U.C.M."/>
            <person name="Besteiro S."/>
            <person name="Sicheritz-Ponten T."/>
            <person name="Noel C.J."/>
            <person name="Dacks J.B."/>
            <person name="Foster P.G."/>
            <person name="Simillion C."/>
            <person name="Van de Peer Y."/>
            <person name="Miranda-Saavedra D."/>
            <person name="Barton G.J."/>
            <person name="Westrop G.D."/>
            <person name="Mueller S."/>
            <person name="Dessi D."/>
            <person name="Fiori P.L."/>
            <person name="Ren Q."/>
            <person name="Paulsen I."/>
            <person name="Zhang H."/>
            <person name="Bastida-Corcuera F.D."/>
            <person name="Simoes-Barbosa A."/>
            <person name="Brown M.T."/>
            <person name="Hayes R.D."/>
            <person name="Mukherjee M."/>
            <person name="Okumura C.Y."/>
            <person name="Schneider R."/>
            <person name="Smith A.J."/>
            <person name="Vanacova S."/>
            <person name="Villalvazo M."/>
            <person name="Haas B.J."/>
            <person name="Pertea M."/>
            <person name="Feldblyum T.V."/>
            <person name="Utterback T.R."/>
            <person name="Shu C.L."/>
            <person name="Osoegawa K."/>
            <person name="de Jong P.J."/>
            <person name="Hrdy I."/>
            <person name="Horvathova L."/>
            <person name="Zubacova Z."/>
            <person name="Dolezal P."/>
            <person name="Malik S.B."/>
            <person name="Logsdon J.M. Jr."/>
            <person name="Henze K."/>
            <person name="Gupta A."/>
            <person name="Wang C.C."/>
            <person name="Dunne R.L."/>
            <person name="Upcroft J.A."/>
            <person name="Upcroft P."/>
            <person name="White O."/>
            <person name="Salzberg S.L."/>
            <person name="Tang P."/>
            <person name="Chiu C.-H."/>
            <person name="Lee Y.-S."/>
            <person name="Embley T.M."/>
            <person name="Coombs G.H."/>
            <person name="Mottram J.C."/>
            <person name="Tachezy J."/>
            <person name="Fraser-Liggett C.M."/>
            <person name="Johnson P.J."/>
        </authorList>
    </citation>
    <scope>NUCLEOTIDE SEQUENCE [LARGE SCALE GENOMIC DNA]</scope>
    <source>
        <strain evidence="5">G3</strain>
    </source>
</reference>
<keyword evidence="6" id="KW-1185">Reference proteome</keyword>
<dbReference type="InterPro" id="IPR045255">
    <property type="entry name" value="RanBP1-like"/>
</dbReference>
<dbReference type="OrthoDB" id="2357150at2759"/>
<dbReference type="InterPro" id="IPR011993">
    <property type="entry name" value="PH-like_dom_sf"/>
</dbReference>
<feature type="domain" description="RanBD1" evidence="4">
    <location>
        <begin position="110"/>
        <end position="185"/>
    </location>
</feature>
<dbReference type="KEGG" id="tva:4754221"/>
<dbReference type="VEuPathDB" id="TrichDB:TVAGG3_1078410"/>
<dbReference type="RefSeq" id="XP_001309379.1">
    <property type="nucleotide sequence ID" value="XM_001309378.1"/>
</dbReference>
<dbReference type="EMBL" id="DS113758">
    <property type="protein sequence ID" value="EAX96449.1"/>
    <property type="molecule type" value="Genomic_DNA"/>
</dbReference>
<sequence>MNWGLKKEGNNPLPNLGAKSFSFSKDKLVAPLKAKDNPISYHFGTGVTFTSSMDPKKPFEAASFNFQSPVNGLKLNVRQASKEKVENNPNEEGDDSQMGYENTFEEKGPSGEENDEILMDCKAMLHELVVGKNKSSSWAERGSGNLHFNKSEGGYRLTMRRQQLKTPCLNARLFKGMHVEPVKTNKIKFNAVKIEKDQQTLATYLLTVNTADRDPLLTKIQDALKTL</sequence>
<protein>
    <submittedName>
        <fullName evidence="5">RanBP1 domain containing protein</fullName>
    </submittedName>
</protein>
<reference evidence="5" key="1">
    <citation type="submission" date="2006-10" db="EMBL/GenBank/DDBJ databases">
        <authorList>
            <person name="Amadeo P."/>
            <person name="Zhao Q."/>
            <person name="Wortman J."/>
            <person name="Fraser-Liggett C."/>
            <person name="Carlton J."/>
        </authorList>
    </citation>
    <scope>NUCLEOTIDE SEQUENCE</scope>
    <source>
        <strain evidence="5">G3</strain>
    </source>
</reference>
<evidence type="ECO:0000313" key="6">
    <source>
        <dbReference type="Proteomes" id="UP000001542"/>
    </source>
</evidence>
<dbReference type="AlphaFoldDB" id="A2FF82"/>
<evidence type="ECO:0000256" key="3">
    <source>
        <dbReference type="SAM" id="MobiDB-lite"/>
    </source>
</evidence>
<organism evidence="5 6">
    <name type="scientific">Trichomonas vaginalis (strain ATCC PRA-98 / G3)</name>
    <dbReference type="NCBI Taxonomy" id="412133"/>
    <lineage>
        <taxon>Eukaryota</taxon>
        <taxon>Metamonada</taxon>
        <taxon>Parabasalia</taxon>
        <taxon>Trichomonadida</taxon>
        <taxon>Trichomonadidae</taxon>
        <taxon>Trichomonas</taxon>
    </lineage>
</organism>
<dbReference type="Proteomes" id="UP000001542">
    <property type="component" value="Unassembled WGS sequence"/>
</dbReference>
<feature type="region of interest" description="Disordered" evidence="3">
    <location>
        <begin position="80"/>
        <end position="113"/>
    </location>
</feature>
<dbReference type="PROSITE" id="PS50196">
    <property type="entry name" value="RANBD1"/>
    <property type="match status" value="1"/>
</dbReference>